<dbReference type="Pfam" id="PF13833">
    <property type="entry name" value="EF-hand_8"/>
    <property type="match status" value="1"/>
</dbReference>
<evidence type="ECO:0000313" key="4">
    <source>
        <dbReference type="EMBL" id="KAK8844922.1"/>
    </source>
</evidence>
<reference evidence="4 5" key="1">
    <citation type="submission" date="2024-04" db="EMBL/GenBank/DDBJ databases">
        <title>Tritrichomonas musculus Genome.</title>
        <authorList>
            <person name="Alves-Ferreira E."/>
            <person name="Grigg M."/>
            <person name="Lorenzi H."/>
            <person name="Galac M."/>
        </authorList>
    </citation>
    <scope>NUCLEOTIDE SEQUENCE [LARGE SCALE GENOMIC DNA]</scope>
    <source>
        <strain evidence="4 5">EAF2021</strain>
    </source>
</reference>
<keyword evidence="2" id="KW-0106">Calcium</keyword>
<keyword evidence="5" id="KW-1185">Reference proteome</keyword>
<dbReference type="EMBL" id="JAPFFF010000031">
    <property type="protein sequence ID" value="KAK8844922.1"/>
    <property type="molecule type" value="Genomic_DNA"/>
</dbReference>
<feature type="domain" description="EF-hand" evidence="3">
    <location>
        <begin position="82"/>
        <end position="112"/>
    </location>
</feature>
<dbReference type="SMART" id="SM00054">
    <property type="entry name" value="EFh"/>
    <property type="match status" value="2"/>
</dbReference>
<dbReference type="PROSITE" id="PS50222">
    <property type="entry name" value="EF_HAND_2"/>
    <property type="match status" value="2"/>
</dbReference>
<dbReference type="Proteomes" id="UP001470230">
    <property type="component" value="Unassembled WGS sequence"/>
</dbReference>
<dbReference type="Gene3D" id="1.10.238.10">
    <property type="entry name" value="EF-hand"/>
    <property type="match status" value="1"/>
</dbReference>
<proteinExistence type="predicted"/>
<dbReference type="InterPro" id="IPR018247">
    <property type="entry name" value="EF_Hand_1_Ca_BS"/>
</dbReference>
<comment type="caution">
    <text evidence="4">The sequence shown here is derived from an EMBL/GenBank/DDBJ whole genome shotgun (WGS) entry which is preliminary data.</text>
</comment>
<dbReference type="InterPro" id="IPR050403">
    <property type="entry name" value="Myosin_RLC"/>
</dbReference>
<feature type="domain" description="EF-hand" evidence="3">
    <location>
        <begin position="41"/>
        <end position="76"/>
    </location>
</feature>
<sequence>MTAEQLAPFLAKFDEKDTKKKGAIKIAEFKALFPEIMGGDTSAETAEMYFKGIDIDNSGTVSRQEFSDFVTAALNKDQNYIIKMAFRSFDQDRSKNLDSKEVKAIAKYVGRDMTDDEVSNAMESITGKKKGKLTYAQVVKMITGKEIDANTDPYDGKLKSKCCILI</sequence>
<keyword evidence="1" id="KW-0677">Repeat</keyword>
<dbReference type="PROSITE" id="PS00018">
    <property type="entry name" value="EF_HAND_1"/>
    <property type="match status" value="2"/>
</dbReference>
<dbReference type="Pfam" id="PF13499">
    <property type="entry name" value="EF-hand_7"/>
    <property type="match status" value="1"/>
</dbReference>
<dbReference type="InterPro" id="IPR002048">
    <property type="entry name" value="EF_hand_dom"/>
</dbReference>
<dbReference type="PANTHER" id="PTHR23049">
    <property type="entry name" value="MYOSIN REGULATORY LIGHT CHAIN 2"/>
    <property type="match status" value="1"/>
</dbReference>
<dbReference type="SUPFAM" id="SSF47473">
    <property type="entry name" value="EF-hand"/>
    <property type="match status" value="1"/>
</dbReference>
<gene>
    <name evidence="4" type="ORF">M9Y10_021095</name>
</gene>
<name>A0ABR2HEX7_9EUKA</name>
<dbReference type="InterPro" id="IPR011992">
    <property type="entry name" value="EF-hand-dom_pair"/>
</dbReference>
<evidence type="ECO:0000256" key="2">
    <source>
        <dbReference type="ARBA" id="ARBA00022837"/>
    </source>
</evidence>
<organism evidence="4 5">
    <name type="scientific">Tritrichomonas musculus</name>
    <dbReference type="NCBI Taxonomy" id="1915356"/>
    <lineage>
        <taxon>Eukaryota</taxon>
        <taxon>Metamonada</taxon>
        <taxon>Parabasalia</taxon>
        <taxon>Tritrichomonadida</taxon>
        <taxon>Tritrichomonadidae</taxon>
        <taxon>Tritrichomonas</taxon>
    </lineage>
</organism>
<accession>A0ABR2HEX7</accession>
<protein>
    <submittedName>
        <fullName evidence="4">Rhomboid- protein 3</fullName>
    </submittedName>
</protein>
<evidence type="ECO:0000259" key="3">
    <source>
        <dbReference type="PROSITE" id="PS50222"/>
    </source>
</evidence>
<evidence type="ECO:0000313" key="5">
    <source>
        <dbReference type="Proteomes" id="UP001470230"/>
    </source>
</evidence>
<evidence type="ECO:0000256" key="1">
    <source>
        <dbReference type="ARBA" id="ARBA00022737"/>
    </source>
</evidence>